<protein>
    <submittedName>
        <fullName evidence="3">Uncharacterized protein LOC100374662</fullName>
    </submittedName>
</protein>
<dbReference type="RefSeq" id="XP_002731024.1">
    <property type="nucleotide sequence ID" value="XM_002730978.2"/>
</dbReference>
<dbReference type="GeneID" id="100374662"/>
<gene>
    <name evidence="3" type="primary">LOC100374662</name>
</gene>
<proteinExistence type="predicted"/>
<evidence type="ECO:0000313" key="3">
    <source>
        <dbReference type="RefSeq" id="XP_002731024.1"/>
    </source>
</evidence>
<dbReference type="PANTHER" id="PTHR35845">
    <property type="entry name" value="SPERMATOGENESIS-ASSOCIATED SERINE-RICH PROTEIN 1"/>
    <property type="match status" value="1"/>
</dbReference>
<reference evidence="3" key="1">
    <citation type="submission" date="2025-08" db="UniProtKB">
        <authorList>
            <consortium name="RefSeq"/>
        </authorList>
    </citation>
    <scope>IDENTIFICATION</scope>
    <source>
        <tissue evidence="3">Testes</tissue>
    </source>
</reference>
<accession>A0ABM0GJ72</accession>
<keyword evidence="2" id="KW-1185">Reference proteome</keyword>
<dbReference type="PANTHER" id="PTHR35845:SF1">
    <property type="entry name" value="SPERMATOGENESIS-ASSOCIATED SERINE-RICH PROTEIN 1"/>
    <property type="match status" value="1"/>
</dbReference>
<evidence type="ECO:0000313" key="2">
    <source>
        <dbReference type="Proteomes" id="UP000694865"/>
    </source>
</evidence>
<organism evidence="2 3">
    <name type="scientific">Saccoglossus kowalevskii</name>
    <name type="common">Acorn worm</name>
    <dbReference type="NCBI Taxonomy" id="10224"/>
    <lineage>
        <taxon>Eukaryota</taxon>
        <taxon>Metazoa</taxon>
        <taxon>Hemichordata</taxon>
        <taxon>Enteropneusta</taxon>
        <taxon>Harrimaniidae</taxon>
        <taxon>Saccoglossus</taxon>
    </lineage>
</organism>
<dbReference type="InterPro" id="IPR029165">
    <property type="entry name" value="SASRP1"/>
</dbReference>
<name>A0ABM0GJ72_SACKO</name>
<feature type="region of interest" description="Disordered" evidence="1">
    <location>
        <begin position="251"/>
        <end position="277"/>
    </location>
</feature>
<dbReference type="Proteomes" id="UP000694865">
    <property type="component" value="Unplaced"/>
</dbReference>
<sequence>MERTYRTNPVLVKTAVYNTTICVNQAQAERERRHFAETRDEERYKVQGRRYIPHGVGDQPPWRPHGKHLKPQYTEYGPDWQSRLRYIPPPQNPNAKPIIKFPGIRYYPYNTLQTDKEWSFYPEGYHTGKRCVFEVEDVNDAIHMSTIESSNELSHKTLYGKKRPICSVWQVRGGLPWASPGDKSYQVCEYSPDFHKSGSTRPVVHFGGGEVKAKPDTFVPLLDLPPLSESYTMKEKRRQLRQEMDLVQSLDNYRPSSPLVPPPLPDDRRPMLTSMYN</sequence>
<evidence type="ECO:0000256" key="1">
    <source>
        <dbReference type="SAM" id="MobiDB-lite"/>
    </source>
</evidence>
<dbReference type="Pfam" id="PF15160">
    <property type="entry name" value="SASRP1"/>
    <property type="match status" value="1"/>
</dbReference>